<comment type="catalytic activity">
    <reaction evidence="10 11">
        <text>D-alanyl-D-alanine + UDP-N-acetyl-alpha-D-muramoyl-L-alanyl-gamma-D-glutamyl-meso-2,6-diaminopimelate + ATP = UDP-N-acetyl-alpha-D-muramoyl-L-alanyl-gamma-D-glutamyl-meso-2,6-diaminopimeloyl-D-alanyl-D-alanine + ADP + phosphate + H(+)</text>
        <dbReference type="Rhea" id="RHEA:28374"/>
        <dbReference type="ChEBI" id="CHEBI:15378"/>
        <dbReference type="ChEBI" id="CHEBI:30616"/>
        <dbReference type="ChEBI" id="CHEBI:43474"/>
        <dbReference type="ChEBI" id="CHEBI:57822"/>
        <dbReference type="ChEBI" id="CHEBI:61386"/>
        <dbReference type="ChEBI" id="CHEBI:83905"/>
        <dbReference type="ChEBI" id="CHEBI:456216"/>
        <dbReference type="EC" id="6.3.2.10"/>
    </reaction>
</comment>
<evidence type="ECO:0000256" key="7">
    <source>
        <dbReference type="ARBA" id="ARBA00022984"/>
    </source>
</evidence>
<dbReference type="Gene3D" id="3.40.1190.10">
    <property type="entry name" value="Mur-like, catalytic domain"/>
    <property type="match status" value="1"/>
</dbReference>
<comment type="similarity">
    <text evidence="10">Belongs to the MurCDEF family. MurF subfamily.</text>
</comment>
<keyword evidence="2 10" id="KW-0436">Ligase</keyword>
<dbReference type="Pfam" id="PF08245">
    <property type="entry name" value="Mur_ligase_M"/>
    <property type="match status" value="1"/>
</dbReference>
<evidence type="ECO:0000256" key="11">
    <source>
        <dbReference type="RuleBase" id="RU004136"/>
    </source>
</evidence>
<dbReference type="InterPro" id="IPR005863">
    <property type="entry name" value="UDP-N-AcMur_synth"/>
</dbReference>
<evidence type="ECO:0000256" key="6">
    <source>
        <dbReference type="ARBA" id="ARBA00022960"/>
    </source>
</evidence>
<evidence type="ECO:0000256" key="8">
    <source>
        <dbReference type="ARBA" id="ARBA00023306"/>
    </source>
</evidence>
<evidence type="ECO:0000259" key="13">
    <source>
        <dbReference type="Pfam" id="PF02875"/>
    </source>
</evidence>
<feature type="domain" description="Mur ligase central" evidence="14">
    <location>
        <begin position="111"/>
        <end position="298"/>
    </location>
</feature>
<accession>A0A1T5INA2</accession>
<dbReference type="InterPro" id="IPR036565">
    <property type="entry name" value="Mur-like_cat_sf"/>
</dbReference>
<evidence type="ECO:0000256" key="4">
    <source>
        <dbReference type="ARBA" id="ARBA00022741"/>
    </source>
</evidence>
<dbReference type="Proteomes" id="UP000190285">
    <property type="component" value="Unassembled WGS sequence"/>
</dbReference>
<evidence type="ECO:0000256" key="9">
    <source>
        <dbReference type="ARBA" id="ARBA00023316"/>
    </source>
</evidence>
<keyword evidence="8 10" id="KW-0131">Cell cycle</keyword>
<comment type="function">
    <text evidence="10 11">Involved in cell wall formation. Catalyzes the final step in the synthesis of UDP-N-acetylmuramoyl-pentapeptide, the precursor of murein.</text>
</comment>
<gene>
    <name evidence="10" type="primary">murF</name>
    <name evidence="15" type="ORF">SAMN02194393_00557</name>
</gene>
<dbReference type="GO" id="GO:0051301">
    <property type="term" value="P:cell division"/>
    <property type="evidence" value="ECO:0007669"/>
    <property type="project" value="UniProtKB-KW"/>
</dbReference>
<keyword evidence="5 10" id="KW-0067">ATP-binding</keyword>
<dbReference type="Gene3D" id="3.40.1390.10">
    <property type="entry name" value="MurE/MurF, N-terminal domain"/>
    <property type="match status" value="1"/>
</dbReference>
<dbReference type="GO" id="GO:0009252">
    <property type="term" value="P:peptidoglycan biosynthetic process"/>
    <property type="evidence" value="ECO:0007669"/>
    <property type="project" value="UniProtKB-UniRule"/>
</dbReference>
<dbReference type="Gene3D" id="3.90.190.20">
    <property type="entry name" value="Mur ligase, C-terminal domain"/>
    <property type="match status" value="1"/>
</dbReference>
<evidence type="ECO:0000313" key="15">
    <source>
        <dbReference type="EMBL" id="SKC40508.1"/>
    </source>
</evidence>
<keyword evidence="7 10" id="KW-0573">Peptidoglycan synthesis</keyword>
<dbReference type="RefSeq" id="WP_079489168.1">
    <property type="nucleotide sequence ID" value="NZ_FUZT01000001.1"/>
</dbReference>
<name>A0A1T5INA2_9FIRM</name>
<feature type="binding site" evidence="10">
    <location>
        <begin position="113"/>
        <end position="119"/>
    </location>
    <ligand>
        <name>ATP</name>
        <dbReference type="ChEBI" id="CHEBI:30616"/>
    </ligand>
</feature>
<dbReference type="GO" id="GO:0005524">
    <property type="term" value="F:ATP binding"/>
    <property type="evidence" value="ECO:0007669"/>
    <property type="project" value="UniProtKB-UniRule"/>
</dbReference>
<keyword evidence="9 10" id="KW-0961">Cell wall biogenesis/degradation</keyword>
<dbReference type="AlphaFoldDB" id="A0A1T5INA2"/>
<dbReference type="PANTHER" id="PTHR43024:SF1">
    <property type="entry name" value="UDP-N-ACETYLMURAMOYL-TRIPEPTIDE--D-ALANYL-D-ALANINE LIGASE"/>
    <property type="match status" value="1"/>
</dbReference>
<feature type="domain" description="Mur ligase N-terminal catalytic" evidence="12">
    <location>
        <begin position="27"/>
        <end position="101"/>
    </location>
</feature>
<feature type="domain" description="Mur ligase C-terminal" evidence="13">
    <location>
        <begin position="321"/>
        <end position="445"/>
    </location>
</feature>
<evidence type="ECO:0000256" key="10">
    <source>
        <dbReference type="HAMAP-Rule" id="MF_02019"/>
    </source>
</evidence>
<evidence type="ECO:0000259" key="12">
    <source>
        <dbReference type="Pfam" id="PF01225"/>
    </source>
</evidence>
<dbReference type="GO" id="GO:0008766">
    <property type="term" value="F:UDP-N-acetylmuramoylalanyl-D-glutamyl-2,6-diaminopimelate-D-alanyl-D-alanine ligase activity"/>
    <property type="evidence" value="ECO:0007669"/>
    <property type="project" value="RHEA"/>
</dbReference>
<dbReference type="Pfam" id="PF02875">
    <property type="entry name" value="Mur_ligase_C"/>
    <property type="match status" value="1"/>
</dbReference>
<dbReference type="SUPFAM" id="SSF53244">
    <property type="entry name" value="MurD-like peptide ligases, peptide-binding domain"/>
    <property type="match status" value="1"/>
</dbReference>
<keyword evidence="4 10" id="KW-0547">Nucleotide-binding</keyword>
<dbReference type="NCBIfam" id="TIGR01143">
    <property type="entry name" value="murF"/>
    <property type="match status" value="1"/>
</dbReference>
<dbReference type="SUPFAM" id="SSF63418">
    <property type="entry name" value="MurE/MurF N-terminal domain"/>
    <property type="match status" value="1"/>
</dbReference>
<keyword evidence="1 10" id="KW-0963">Cytoplasm</keyword>
<dbReference type="PANTHER" id="PTHR43024">
    <property type="entry name" value="UDP-N-ACETYLMURAMOYL-TRIPEPTIDE--D-ALANYL-D-ALANINE LIGASE"/>
    <property type="match status" value="1"/>
</dbReference>
<comment type="subcellular location">
    <subcellularLocation>
        <location evidence="10 11">Cytoplasm</location>
    </subcellularLocation>
</comment>
<dbReference type="GO" id="GO:0047480">
    <property type="term" value="F:UDP-N-acetylmuramoyl-tripeptide-D-alanyl-D-alanine ligase activity"/>
    <property type="evidence" value="ECO:0007669"/>
    <property type="project" value="UniProtKB-UniRule"/>
</dbReference>
<dbReference type="InterPro" id="IPR036615">
    <property type="entry name" value="Mur_ligase_C_dom_sf"/>
</dbReference>
<evidence type="ECO:0000313" key="16">
    <source>
        <dbReference type="Proteomes" id="UP000190285"/>
    </source>
</evidence>
<proteinExistence type="inferred from homology"/>
<dbReference type="InterPro" id="IPR035911">
    <property type="entry name" value="MurE/MurF_N"/>
</dbReference>
<dbReference type="InterPro" id="IPR051046">
    <property type="entry name" value="MurCDEF_CellWall_CoF430Synth"/>
</dbReference>
<dbReference type="Pfam" id="PF01225">
    <property type="entry name" value="Mur_ligase"/>
    <property type="match status" value="1"/>
</dbReference>
<evidence type="ECO:0000259" key="14">
    <source>
        <dbReference type="Pfam" id="PF08245"/>
    </source>
</evidence>
<keyword evidence="3 10" id="KW-0132">Cell division</keyword>
<keyword evidence="16" id="KW-1185">Reference proteome</keyword>
<dbReference type="GO" id="GO:0005737">
    <property type="term" value="C:cytoplasm"/>
    <property type="evidence" value="ECO:0007669"/>
    <property type="project" value="UniProtKB-SubCell"/>
</dbReference>
<evidence type="ECO:0000256" key="5">
    <source>
        <dbReference type="ARBA" id="ARBA00022840"/>
    </source>
</evidence>
<evidence type="ECO:0000256" key="1">
    <source>
        <dbReference type="ARBA" id="ARBA00022490"/>
    </source>
</evidence>
<dbReference type="SUPFAM" id="SSF53623">
    <property type="entry name" value="MurD-like peptide ligases, catalytic domain"/>
    <property type="match status" value="1"/>
</dbReference>
<dbReference type="OrthoDB" id="9801978at2"/>
<dbReference type="InterPro" id="IPR000713">
    <property type="entry name" value="Mur_ligase_N"/>
</dbReference>
<evidence type="ECO:0000256" key="2">
    <source>
        <dbReference type="ARBA" id="ARBA00022598"/>
    </source>
</evidence>
<keyword evidence="6 10" id="KW-0133">Cell shape</keyword>
<comment type="pathway">
    <text evidence="10 11">Cell wall biogenesis; peptidoglycan biosynthesis.</text>
</comment>
<dbReference type="InterPro" id="IPR004101">
    <property type="entry name" value="Mur_ligase_C"/>
</dbReference>
<sequence length="464" mass="51511">MIKRKLKDIERMVKGNGLDEKGESFWIEGVSIDTRSIKTNQLYIPIKGERFNGHDFIEEAIKKGAAAALWSKDEPTKTKDFPLIFVDDTLLAIQELARQYRKELPVKVIGITGSNGKTSTKDILASILKTKYKTHKTLGNLNNHLGVPLTLLQMKEDAEVAVIEMGMSALGEIETLSNIALPDIGVITNSTNVHINTLGSVENILKAKLEIVSGLKEDGLLVYLGDSLPLHKGVEGLNLTQRKETFGTKLNNDYAVEFTSLNKKGICFELKKPVCRNFFLSMFGKNQVYNGAAAIAVARYLNVPYNLIEKGLSMVDSTGMRNELIHSAGFDILNDVYKSNPISLRAALETIYSFKGYNKKIVVLGDMIGTGENEVGIHEKIGEDIRSDEIDYVFTIGKLAEHIAVKAKIRLGDNKVFSFNKKKDLLKNLKEVINKDTIILVKGSRGLHLEEVVDNLKDFTPIIS</sequence>
<dbReference type="STRING" id="36842.SAMN02194393_00557"/>
<dbReference type="GO" id="GO:0008360">
    <property type="term" value="P:regulation of cell shape"/>
    <property type="evidence" value="ECO:0007669"/>
    <property type="project" value="UniProtKB-KW"/>
</dbReference>
<reference evidence="15 16" key="1">
    <citation type="submission" date="2017-02" db="EMBL/GenBank/DDBJ databases">
        <authorList>
            <person name="Peterson S.W."/>
        </authorList>
    </citation>
    <scope>NUCLEOTIDE SEQUENCE [LARGE SCALE GENOMIC DNA]</scope>
    <source>
        <strain evidence="15 16">M1</strain>
    </source>
</reference>
<dbReference type="UniPathway" id="UPA00219"/>
<dbReference type="InterPro" id="IPR013221">
    <property type="entry name" value="Mur_ligase_cen"/>
</dbReference>
<dbReference type="GO" id="GO:0071555">
    <property type="term" value="P:cell wall organization"/>
    <property type="evidence" value="ECO:0007669"/>
    <property type="project" value="UniProtKB-KW"/>
</dbReference>
<dbReference type="EMBL" id="FUZT01000001">
    <property type="protein sequence ID" value="SKC40508.1"/>
    <property type="molecule type" value="Genomic_DNA"/>
</dbReference>
<organism evidence="15 16">
    <name type="scientific">Maledivibacter halophilus</name>
    <dbReference type="NCBI Taxonomy" id="36842"/>
    <lineage>
        <taxon>Bacteria</taxon>
        <taxon>Bacillati</taxon>
        <taxon>Bacillota</taxon>
        <taxon>Clostridia</taxon>
        <taxon>Peptostreptococcales</taxon>
        <taxon>Caminicellaceae</taxon>
        <taxon>Maledivibacter</taxon>
    </lineage>
</organism>
<protein>
    <recommendedName>
        <fullName evidence="10 11">UDP-N-acetylmuramoyl-tripeptide--D-alanyl-D-alanine ligase</fullName>
        <ecNumber evidence="10 11">6.3.2.10</ecNumber>
    </recommendedName>
    <alternativeName>
        <fullName evidence="10">D-alanyl-D-alanine-adding enzyme</fullName>
    </alternativeName>
</protein>
<evidence type="ECO:0000256" key="3">
    <source>
        <dbReference type="ARBA" id="ARBA00022618"/>
    </source>
</evidence>
<dbReference type="HAMAP" id="MF_02019">
    <property type="entry name" value="MurF"/>
    <property type="match status" value="1"/>
</dbReference>
<dbReference type="EC" id="6.3.2.10" evidence="10 11"/>